<keyword evidence="1" id="KW-0732">Signal</keyword>
<feature type="signal peptide" evidence="1">
    <location>
        <begin position="1"/>
        <end position="24"/>
    </location>
</feature>
<evidence type="ECO:0000256" key="1">
    <source>
        <dbReference type="SAM" id="SignalP"/>
    </source>
</evidence>
<feature type="chain" id="PRO_5045254792" evidence="1">
    <location>
        <begin position="25"/>
        <end position="283"/>
    </location>
</feature>
<evidence type="ECO:0000313" key="3">
    <source>
        <dbReference type="Proteomes" id="UP001337681"/>
    </source>
</evidence>
<accession>A0ABU7H0F5</accession>
<organism evidence="2 3">
    <name type="scientific">Pedobacter flavus</name>
    <dbReference type="NCBI Taxonomy" id="3113906"/>
    <lineage>
        <taxon>Bacteria</taxon>
        <taxon>Pseudomonadati</taxon>
        <taxon>Bacteroidota</taxon>
        <taxon>Sphingobacteriia</taxon>
        <taxon>Sphingobacteriales</taxon>
        <taxon>Sphingobacteriaceae</taxon>
        <taxon>Pedobacter</taxon>
    </lineage>
</organism>
<gene>
    <name evidence="2" type="ORF">VRU49_05175</name>
</gene>
<name>A0ABU7H0F5_9SPHI</name>
<evidence type="ECO:0000313" key="2">
    <source>
        <dbReference type="EMBL" id="MEE1884810.1"/>
    </source>
</evidence>
<proteinExistence type="predicted"/>
<protein>
    <submittedName>
        <fullName evidence="2">Uncharacterized protein</fullName>
    </submittedName>
</protein>
<comment type="caution">
    <text evidence="2">The sequence shown here is derived from an EMBL/GenBank/DDBJ whole genome shotgun (WGS) entry which is preliminary data.</text>
</comment>
<reference evidence="2 3" key="1">
    <citation type="submission" date="2024-01" db="EMBL/GenBank/DDBJ databases">
        <title>Pedobacter sp. nov., isolated from oil-contaminated soil.</title>
        <authorList>
            <person name="Le N.T.T."/>
        </authorList>
    </citation>
    <scope>NUCLEOTIDE SEQUENCE [LARGE SCALE GENOMIC DNA]</scope>
    <source>
        <strain evidence="2 3">VNH31</strain>
    </source>
</reference>
<dbReference type="Proteomes" id="UP001337681">
    <property type="component" value="Unassembled WGS sequence"/>
</dbReference>
<dbReference type="EMBL" id="JAZDQU010000001">
    <property type="protein sequence ID" value="MEE1884810.1"/>
    <property type="molecule type" value="Genomic_DNA"/>
</dbReference>
<sequence length="283" mass="31817">MKTKNILKLIFLFCFISQVSATYAQNLNRAFDFKVGDEYVKNTKVISTGVVERGEQNVSVNTESQIKKSIKVTDSTSNGYGFKITIEEMDNKIESLNNVLHFNSNKPVDPSSKIEKALRYMLDKPVELKTDKYGIVLSTEDPSKLLANDTLLAFAGIQPEFFERGDLFSLVGDFQYDPSLKKGYSWTDSLVIDEQKMVTEYLIEEVTKESTVIKLTTSSFGRLINSNINATYIVDNKSGVILEKIIYTISTGFRVSNKVLFAISRSTSIVETITKRTPTLTSK</sequence>
<dbReference type="RefSeq" id="WP_330145720.1">
    <property type="nucleotide sequence ID" value="NZ_JAZDQU010000001.1"/>
</dbReference>
<keyword evidence="3" id="KW-1185">Reference proteome</keyword>